<keyword evidence="2" id="KW-1185">Reference proteome</keyword>
<proteinExistence type="predicted"/>
<reference evidence="1 2" key="1">
    <citation type="submission" date="2016-04" db="EMBL/GenBank/DDBJ databases">
        <title>Draft genome sequence of Janthinobacterium psychrotolerans sp. nov., isolated from freshwater sediments in Denmark.</title>
        <authorList>
            <person name="Gong X."/>
            <person name="Skrivergaard S."/>
            <person name="Korsgaard B.S."/>
            <person name="Schreiber L."/>
            <person name="Marshall I.P."/>
            <person name="Finster K."/>
            <person name="Schramm A."/>
        </authorList>
    </citation>
    <scope>NUCLEOTIDE SEQUENCE [LARGE SCALE GENOMIC DNA]</scope>
    <source>
        <strain evidence="1 2">S3-2</strain>
    </source>
</reference>
<dbReference type="AlphaFoldDB" id="A0A1A7C1J5"/>
<evidence type="ECO:0000313" key="1">
    <source>
        <dbReference type="EMBL" id="OBV38605.1"/>
    </source>
</evidence>
<dbReference type="Proteomes" id="UP000092713">
    <property type="component" value="Unassembled WGS sequence"/>
</dbReference>
<dbReference type="STRING" id="1747903.ASR47_1006205"/>
<protein>
    <recommendedName>
        <fullName evidence="3">Ribosomal protein S3AE</fullName>
    </recommendedName>
</protein>
<dbReference type="EMBL" id="LOCQ01000057">
    <property type="protein sequence ID" value="OBV38605.1"/>
    <property type="molecule type" value="Genomic_DNA"/>
</dbReference>
<evidence type="ECO:0008006" key="3">
    <source>
        <dbReference type="Google" id="ProtNLM"/>
    </source>
</evidence>
<comment type="caution">
    <text evidence="1">The sequence shown here is derived from an EMBL/GenBank/DDBJ whole genome shotgun (WGS) entry which is preliminary data.</text>
</comment>
<dbReference type="RefSeq" id="WP_065308839.1">
    <property type="nucleotide sequence ID" value="NZ_LOCQ01000057.1"/>
</dbReference>
<accession>A0A1A7C1J5</accession>
<sequence length="136" mass="14944">MADFEIRKECPPQLCDCARERLLADAQADLAILRLNLTEEKRLLAHIESISTLEGLRKLEKNLQKNLGVVLRIAPGGGEVRTMRGFQIQLLEQPGLCRKTRAAIPAAVRRCLAAHPEIAFAILNENDLLGGIGALP</sequence>
<dbReference type="OrthoDB" id="6120755at2"/>
<dbReference type="PATRIC" id="fig|1747903.4.peg.2157"/>
<evidence type="ECO:0000313" key="2">
    <source>
        <dbReference type="Proteomes" id="UP000092713"/>
    </source>
</evidence>
<gene>
    <name evidence="1" type="ORF">ASR47_1006205</name>
</gene>
<name>A0A1A7C1J5_9BURK</name>
<organism evidence="1 2">
    <name type="scientific">Janthinobacterium psychrotolerans</name>
    <dbReference type="NCBI Taxonomy" id="1747903"/>
    <lineage>
        <taxon>Bacteria</taxon>
        <taxon>Pseudomonadati</taxon>
        <taxon>Pseudomonadota</taxon>
        <taxon>Betaproteobacteria</taxon>
        <taxon>Burkholderiales</taxon>
        <taxon>Oxalobacteraceae</taxon>
        <taxon>Janthinobacterium</taxon>
    </lineage>
</organism>